<organism evidence="2">
    <name type="scientific">Pseudo-nitzschia australis</name>
    <dbReference type="NCBI Taxonomy" id="44445"/>
    <lineage>
        <taxon>Eukaryota</taxon>
        <taxon>Sar</taxon>
        <taxon>Stramenopiles</taxon>
        <taxon>Ochrophyta</taxon>
        <taxon>Bacillariophyta</taxon>
        <taxon>Bacillariophyceae</taxon>
        <taxon>Bacillariophycidae</taxon>
        <taxon>Bacillariales</taxon>
        <taxon>Bacillariaceae</taxon>
        <taxon>Pseudo-nitzschia</taxon>
    </lineage>
</organism>
<evidence type="ECO:0000313" key="2">
    <source>
        <dbReference type="EMBL" id="CAE0725827.1"/>
    </source>
</evidence>
<feature type="region of interest" description="Disordered" evidence="1">
    <location>
        <begin position="237"/>
        <end position="265"/>
    </location>
</feature>
<dbReference type="EMBL" id="HBIX01027447">
    <property type="protein sequence ID" value="CAE0725827.1"/>
    <property type="molecule type" value="Transcribed_RNA"/>
</dbReference>
<dbReference type="Gene3D" id="3.40.50.150">
    <property type="entry name" value="Vaccinia Virus protein VP39"/>
    <property type="match status" value="1"/>
</dbReference>
<dbReference type="InterPro" id="IPR029063">
    <property type="entry name" value="SAM-dependent_MTases_sf"/>
</dbReference>
<reference evidence="2" key="1">
    <citation type="submission" date="2021-01" db="EMBL/GenBank/DDBJ databases">
        <authorList>
            <person name="Corre E."/>
            <person name="Pelletier E."/>
            <person name="Niang G."/>
            <person name="Scheremetjew M."/>
            <person name="Finn R."/>
            <person name="Kale V."/>
            <person name="Holt S."/>
            <person name="Cochrane G."/>
            <person name="Meng A."/>
            <person name="Brown T."/>
            <person name="Cohen L."/>
        </authorList>
    </citation>
    <scope>NUCLEOTIDE SEQUENCE</scope>
    <source>
        <strain evidence="2">10249 10 AB</strain>
    </source>
</reference>
<feature type="region of interest" description="Disordered" evidence="1">
    <location>
        <begin position="133"/>
        <end position="161"/>
    </location>
</feature>
<name>A0A7S4ASU2_9STRA</name>
<dbReference type="Pfam" id="PF10294">
    <property type="entry name" value="Methyltransf_16"/>
    <property type="match status" value="1"/>
</dbReference>
<feature type="compositionally biased region" description="Basic and acidic residues" evidence="1">
    <location>
        <begin position="34"/>
        <end position="44"/>
    </location>
</feature>
<sequence>MSRSDENGKGRDKDEDPFWEIALNYDATSTGCRGENRQADSLDHDGDDSDDDSDCDCGSGDDSHHLRVQLGGKVTKYSLPNCGSAVLELARLSAEDGVWSPVGDHAWYSSALLTSLILRGEIVRDLVSMGTETFEEETNTDGGDDGYSYDHNSINDNDNNNYKTNKNNQSCGTKPFRVLELGSGAVGISGISFAVALSRQQTRFPSWTVTLTDNDESLLKQLEANVRSNVRSKNIVLSSSDGVGSPGGNDDCNCNHNDNESSTLSGNKSIQVEYLDWDLDGNDGDNKDGNGNDIGDTNLKQHKKRHQRIDPLLAADVVIGSELAYTHETATALVRILKALLDKNPTVQIWIVQVTDRYGWSEIVVPALELKENVEIESIPLGCDVHEMASTMIPMGGALDRFAFGAFRIRNTIRHVTLRNTDD</sequence>
<evidence type="ECO:0000256" key="1">
    <source>
        <dbReference type="SAM" id="MobiDB-lite"/>
    </source>
</evidence>
<dbReference type="InterPro" id="IPR019410">
    <property type="entry name" value="Methyltransf_16"/>
</dbReference>
<evidence type="ECO:0008006" key="3">
    <source>
        <dbReference type="Google" id="ProtNLM"/>
    </source>
</evidence>
<feature type="compositionally biased region" description="Low complexity" evidence="1">
    <location>
        <begin position="149"/>
        <end position="161"/>
    </location>
</feature>
<feature type="compositionally biased region" description="Acidic residues" evidence="1">
    <location>
        <begin position="133"/>
        <end position="144"/>
    </location>
</feature>
<proteinExistence type="predicted"/>
<feature type="compositionally biased region" description="Acidic residues" evidence="1">
    <location>
        <begin position="45"/>
        <end position="55"/>
    </location>
</feature>
<gene>
    <name evidence="2" type="ORF">PAUS00366_LOCUS18584</name>
</gene>
<feature type="region of interest" description="Disordered" evidence="1">
    <location>
        <begin position="30"/>
        <end position="59"/>
    </location>
</feature>
<accession>A0A7S4ASU2</accession>
<dbReference type="AlphaFoldDB" id="A0A7S4ASU2"/>
<feature type="region of interest" description="Disordered" evidence="1">
    <location>
        <begin position="281"/>
        <end position="302"/>
    </location>
</feature>
<dbReference type="PANTHER" id="PTHR14614">
    <property type="entry name" value="HEPATOCELLULAR CARCINOMA-ASSOCIATED ANTIGEN"/>
    <property type="match status" value="1"/>
</dbReference>
<protein>
    <recommendedName>
        <fullName evidence="3">Calmodulin-lysine N-methyltransferase</fullName>
    </recommendedName>
</protein>